<dbReference type="InterPro" id="IPR013785">
    <property type="entry name" value="Aldolase_TIM"/>
</dbReference>
<dbReference type="InterPro" id="IPR004393">
    <property type="entry name" value="NadC"/>
</dbReference>
<dbReference type="GO" id="GO:0034213">
    <property type="term" value="P:quinolinate catabolic process"/>
    <property type="evidence" value="ECO:0007669"/>
    <property type="project" value="TreeGrafter"/>
</dbReference>
<dbReference type="FunFam" id="3.20.20.70:FF:000030">
    <property type="entry name" value="Nicotinate-nucleotide pyrophosphorylase, carboxylating"/>
    <property type="match status" value="1"/>
</dbReference>
<evidence type="ECO:0000256" key="4">
    <source>
        <dbReference type="ARBA" id="ARBA00011218"/>
    </source>
</evidence>
<dbReference type="GO" id="GO:0009435">
    <property type="term" value="P:NAD+ biosynthetic process"/>
    <property type="evidence" value="ECO:0007669"/>
    <property type="project" value="UniProtKB-UniPathway"/>
</dbReference>
<keyword evidence="8 12" id="KW-0808">Transferase</keyword>
<evidence type="ECO:0000256" key="8">
    <source>
        <dbReference type="ARBA" id="ARBA00022679"/>
    </source>
</evidence>
<dbReference type="UniPathway" id="UPA00253">
    <property type="reaction ID" value="UER00331"/>
</dbReference>
<dbReference type="NCBIfam" id="TIGR00078">
    <property type="entry name" value="nadC"/>
    <property type="match status" value="1"/>
</dbReference>
<gene>
    <name evidence="16" type="ORF">SOIL9_29190</name>
</gene>
<feature type="binding site" evidence="13">
    <location>
        <position position="163"/>
    </location>
    <ligand>
        <name>substrate</name>
    </ligand>
</feature>
<feature type="domain" description="Quinolinate phosphoribosyl transferase C-terminal" evidence="14">
    <location>
        <begin position="118"/>
        <end position="288"/>
    </location>
</feature>
<dbReference type="GO" id="GO:0004514">
    <property type="term" value="F:nicotinate-nucleotide diphosphorylase (carboxylating) activity"/>
    <property type="evidence" value="ECO:0007669"/>
    <property type="project" value="UniProtKB-EC"/>
</dbReference>
<reference evidence="16 17" key="1">
    <citation type="submission" date="2019-05" db="EMBL/GenBank/DDBJ databases">
        <authorList>
            <consortium name="Science for Life Laboratories"/>
        </authorList>
    </citation>
    <scope>NUCLEOTIDE SEQUENCE [LARGE SCALE GENOMIC DNA]</scope>
    <source>
        <strain evidence="16">Soil9</strain>
    </source>
</reference>
<dbReference type="FunFam" id="3.90.1170.20:FF:000001">
    <property type="entry name" value="Nicotinate-nucleotide diphosphorylase (Carboxylating)"/>
    <property type="match status" value="1"/>
</dbReference>
<comment type="catalytic activity">
    <reaction evidence="10">
        <text>nicotinate beta-D-ribonucleotide + CO2 + diphosphate = quinolinate + 5-phospho-alpha-D-ribose 1-diphosphate + 2 H(+)</text>
        <dbReference type="Rhea" id="RHEA:12733"/>
        <dbReference type="ChEBI" id="CHEBI:15378"/>
        <dbReference type="ChEBI" id="CHEBI:16526"/>
        <dbReference type="ChEBI" id="CHEBI:29959"/>
        <dbReference type="ChEBI" id="CHEBI:33019"/>
        <dbReference type="ChEBI" id="CHEBI:57502"/>
        <dbReference type="ChEBI" id="CHEBI:58017"/>
        <dbReference type="EC" id="2.4.2.19"/>
    </reaction>
</comment>
<evidence type="ECO:0000256" key="3">
    <source>
        <dbReference type="ARBA" id="ARBA00009400"/>
    </source>
</evidence>
<keyword evidence="7 12" id="KW-0328">Glycosyltransferase</keyword>
<organism evidence="16 17">
    <name type="scientific">Gemmata massiliana</name>
    <dbReference type="NCBI Taxonomy" id="1210884"/>
    <lineage>
        <taxon>Bacteria</taxon>
        <taxon>Pseudomonadati</taxon>
        <taxon>Planctomycetota</taxon>
        <taxon>Planctomycetia</taxon>
        <taxon>Gemmatales</taxon>
        <taxon>Gemmataceae</taxon>
        <taxon>Gemmata</taxon>
    </lineage>
</organism>
<name>A0A6P2D303_9BACT</name>
<dbReference type="InterPro" id="IPR027277">
    <property type="entry name" value="NadC/ModD"/>
</dbReference>
<comment type="pathway">
    <text evidence="2">Cofactor biosynthesis; NAD(+) biosynthesis; nicotinate D-ribonucleotide from quinolinate: step 1/1.</text>
</comment>
<dbReference type="AlphaFoldDB" id="A0A6P2D303"/>
<feature type="binding site" evidence="13">
    <location>
        <position position="205"/>
    </location>
    <ligand>
        <name>substrate</name>
    </ligand>
</feature>
<evidence type="ECO:0000256" key="9">
    <source>
        <dbReference type="ARBA" id="ARBA00033102"/>
    </source>
</evidence>
<dbReference type="InterPro" id="IPR002638">
    <property type="entry name" value="Quinolinate_PRibosylTrfase_C"/>
</dbReference>
<dbReference type="PIRSF" id="PIRSF006250">
    <property type="entry name" value="NadC_ModD"/>
    <property type="match status" value="1"/>
</dbReference>
<dbReference type="Pfam" id="PF02749">
    <property type="entry name" value="QRPTase_N"/>
    <property type="match status" value="1"/>
</dbReference>
<comment type="function">
    <text evidence="1">Involved in the catabolism of quinolinic acid (QA).</text>
</comment>
<feature type="binding site" evidence="13">
    <location>
        <position position="226"/>
    </location>
    <ligand>
        <name>substrate</name>
    </ligand>
</feature>
<dbReference type="Gene3D" id="3.90.1170.20">
    <property type="entry name" value="Quinolinate phosphoribosyl transferase, N-terminal domain"/>
    <property type="match status" value="1"/>
</dbReference>
<dbReference type="Pfam" id="PF01729">
    <property type="entry name" value="QRPTase_C"/>
    <property type="match status" value="1"/>
</dbReference>
<evidence type="ECO:0000256" key="2">
    <source>
        <dbReference type="ARBA" id="ARBA00004893"/>
    </source>
</evidence>
<dbReference type="GO" id="GO:0005737">
    <property type="term" value="C:cytoplasm"/>
    <property type="evidence" value="ECO:0007669"/>
    <property type="project" value="TreeGrafter"/>
</dbReference>
<dbReference type="CDD" id="cd01572">
    <property type="entry name" value="QPRTase"/>
    <property type="match status" value="1"/>
</dbReference>
<evidence type="ECO:0000259" key="14">
    <source>
        <dbReference type="Pfam" id="PF01729"/>
    </source>
</evidence>
<evidence type="ECO:0000256" key="10">
    <source>
        <dbReference type="ARBA" id="ARBA00047445"/>
    </source>
</evidence>
<comment type="subunit">
    <text evidence="4">Hexamer formed by 3 homodimers.</text>
</comment>
<feature type="binding site" evidence="13">
    <location>
        <begin position="252"/>
        <end position="254"/>
    </location>
    <ligand>
        <name>substrate</name>
    </ligand>
</feature>
<dbReference type="InterPro" id="IPR036068">
    <property type="entry name" value="Nicotinate_pribotase-like_C"/>
</dbReference>
<dbReference type="KEGG" id="gms:SOIL9_29190"/>
<evidence type="ECO:0000259" key="15">
    <source>
        <dbReference type="Pfam" id="PF02749"/>
    </source>
</evidence>
<keyword evidence="17" id="KW-1185">Reference proteome</keyword>
<dbReference type="SUPFAM" id="SSF54675">
    <property type="entry name" value="Nicotinate/Quinolinate PRTase N-terminal domain-like"/>
    <property type="match status" value="1"/>
</dbReference>
<accession>A0A6P2D303</accession>
<dbReference type="InterPro" id="IPR037128">
    <property type="entry name" value="Quinolinate_PRibosylTase_N_sf"/>
</dbReference>
<keyword evidence="6" id="KW-0662">Pyridine nucleotide biosynthesis</keyword>
<evidence type="ECO:0000256" key="1">
    <source>
        <dbReference type="ARBA" id="ARBA00003237"/>
    </source>
</evidence>
<evidence type="ECO:0000256" key="5">
    <source>
        <dbReference type="ARBA" id="ARBA00011944"/>
    </source>
</evidence>
<dbReference type="PANTHER" id="PTHR32179">
    <property type="entry name" value="NICOTINATE-NUCLEOTIDE PYROPHOSPHORYLASE [CARBOXYLATING]"/>
    <property type="match status" value="1"/>
</dbReference>
<proteinExistence type="inferred from homology"/>
<feature type="binding site" evidence="13">
    <location>
        <begin position="139"/>
        <end position="141"/>
    </location>
    <ligand>
        <name>substrate</name>
    </ligand>
</feature>
<dbReference type="Proteomes" id="UP000464178">
    <property type="component" value="Chromosome"/>
</dbReference>
<protein>
    <recommendedName>
        <fullName evidence="11">Probable nicotinate-nucleotide pyrophosphorylase [carboxylating]</fullName>
        <ecNumber evidence="5">2.4.2.19</ecNumber>
    </recommendedName>
    <alternativeName>
        <fullName evidence="9">Quinolinate phosphoribosyltransferase [decarboxylating]</fullName>
    </alternativeName>
</protein>
<feature type="binding site" evidence="13">
    <location>
        <begin position="273"/>
        <end position="275"/>
    </location>
    <ligand>
        <name>substrate</name>
    </ligand>
</feature>
<feature type="domain" description="Quinolinate phosphoribosyl transferase N-terminal" evidence="15">
    <location>
        <begin position="31"/>
        <end position="116"/>
    </location>
</feature>
<dbReference type="PANTHER" id="PTHR32179:SF3">
    <property type="entry name" value="NICOTINATE-NUCLEOTIDE PYROPHOSPHORYLASE [CARBOXYLATING]"/>
    <property type="match status" value="1"/>
</dbReference>
<dbReference type="InterPro" id="IPR022412">
    <property type="entry name" value="Quinolinate_PRibosylTrfase_N"/>
</dbReference>
<feature type="binding site" evidence="13">
    <location>
        <position position="106"/>
    </location>
    <ligand>
        <name>substrate</name>
    </ligand>
</feature>
<evidence type="ECO:0000256" key="12">
    <source>
        <dbReference type="PIRNR" id="PIRNR006250"/>
    </source>
</evidence>
<evidence type="ECO:0000256" key="13">
    <source>
        <dbReference type="PIRSR" id="PIRSR006250-1"/>
    </source>
</evidence>
<dbReference type="Gene3D" id="3.20.20.70">
    <property type="entry name" value="Aldolase class I"/>
    <property type="match status" value="1"/>
</dbReference>
<evidence type="ECO:0000313" key="16">
    <source>
        <dbReference type="EMBL" id="VTR94795.1"/>
    </source>
</evidence>
<dbReference type="SUPFAM" id="SSF51690">
    <property type="entry name" value="Nicotinate/Quinolinate PRTase C-terminal domain-like"/>
    <property type="match status" value="1"/>
</dbReference>
<dbReference type="EC" id="2.4.2.19" evidence="5"/>
<comment type="similarity">
    <text evidence="3 12">Belongs to the NadC/ModD family.</text>
</comment>
<dbReference type="RefSeq" id="WP_162669287.1">
    <property type="nucleotide sequence ID" value="NZ_LR593886.1"/>
</dbReference>
<evidence type="ECO:0000313" key="17">
    <source>
        <dbReference type="Proteomes" id="UP000464178"/>
    </source>
</evidence>
<evidence type="ECO:0000256" key="11">
    <source>
        <dbReference type="ARBA" id="ARBA00069173"/>
    </source>
</evidence>
<evidence type="ECO:0000256" key="7">
    <source>
        <dbReference type="ARBA" id="ARBA00022676"/>
    </source>
</evidence>
<feature type="binding site" evidence="13">
    <location>
        <position position="173"/>
    </location>
    <ligand>
        <name>substrate</name>
    </ligand>
</feature>
<sequence>MSSSSLTAAEADVADALIRLALAEDFGTTGDRTSLATIPETTRARAAFVARATGVVAGLPVADRVCRAVSADLTFTPVVPDGIATERGTVLATVSGPLRAILAAERTALNFLQRLSGVASLTRRFVDAAHSSTAKVLDTRKTTPGWRLLEKYAVRAGGGTNHRIGLFDGILIKDNHIAGLNGDVRKSVEAARTYPGNAGLPVEVEVDTLEQLEHALAVKADIVLLDNMSLDQLRAAVNRRNEVSPATLLEASGNVNLTTIRDIASTGVDRISVGAITHSAPALDIGLDYTA</sequence>
<evidence type="ECO:0000256" key="6">
    <source>
        <dbReference type="ARBA" id="ARBA00022642"/>
    </source>
</evidence>
<dbReference type="EMBL" id="LR593886">
    <property type="protein sequence ID" value="VTR94795.1"/>
    <property type="molecule type" value="Genomic_DNA"/>
</dbReference>